<keyword evidence="1" id="KW-0812">Transmembrane</keyword>
<gene>
    <name evidence="2" type="ORF">CcCBS67573_g04854</name>
</gene>
<protein>
    <recommendedName>
        <fullName evidence="4">RING-CH-type domain-containing protein</fullName>
    </recommendedName>
</protein>
<comment type="caution">
    <text evidence="2">The sequence shown here is derived from an EMBL/GenBank/DDBJ whole genome shotgun (WGS) entry which is preliminary data.</text>
</comment>
<proteinExistence type="predicted"/>
<sequence>MSTSEDSATNKEICMPGIHLEQQKEKVEHKKGRCWCCWETCETRENALIRVCRGCKDPDLQFIHQQCIDAYLSKLPPREHDPDDLGMNNQQHWDPNHVPRQERAVRFSCSRCKDAYIVYEKPVALVTAVMHDAYLSRAVLLLLLSTLVVFLSCSYSWYYETFVVPQKLMFDVWLPFGHSFQLGLTFFAGLMLCLCYFLCVFTYYLLKDFFKSEVSRHVKAAM</sequence>
<keyword evidence="3" id="KW-1185">Reference proteome</keyword>
<evidence type="ECO:0000256" key="1">
    <source>
        <dbReference type="SAM" id="Phobius"/>
    </source>
</evidence>
<keyword evidence="1" id="KW-1133">Transmembrane helix</keyword>
<dbReference type="AlphaFoldDB" id="A0A507FC64"/>
<feature type="transmembrane region" description="Helical" evidence="1">
    <location>
        <begin position="138"/>
        <end position="159"/>
    </location>
</feature>
<keyword evidence="1" id="KW-0472">Membrane</keyword>
<evidence type="ECO:0000313" key="2">
    <source>
        <dbReference type="EMBL" id="TPX73873.1"/>
    </source>
</evidence>
<dbReference type="OrthoDB" id="2154780at2759"/>
<name>A0A507FC64_9FUNG</name>
<accession>A0A507FC64</accession>
<dbReference type="Proteomes" id="UP000320333">
    <property type="component" value="Unassembled WGS sequence"/>
</dbReference>
<organism evidence="2 3">
    <name type="scientific">Chytriomyces confervae</name>
    <dbReference type="NCBI Taxonomy" id="246404"/>
    <lineage>
        <taxon>Eukaryota</taxon>
        <taxon>Fungi</taxon>
        <taxon>Fungi incertae sedis</taxon>
        <taxon>Chytridiomycota</taxon>
        <taxon>Chytridiomycota incertae sedis</taxon>
        <taxon>Chytridiomycetes</taxon>
        <taxon>Chytridiales</taxon>
        <taxon>Chytriomycetaceae</taxon>
        <taxon>Chytriomyces</taxon>
    </lineage>
</organism>
<evidence type="ECO:0008006" key="4">
    <source>
        <dbReference type="Google" id="ProtNLM"/>
    </source>
</evidence>
<reference evidence="2 3" key="1">
    <citation type="journal article" date="2019" name="Sci. Rep.">
        <title>Comparative genomics of chytrid fungi reveal insights into the obligate biotrophic and pathogenic lifestyle of Synchytrium endobioticum.</title>
        <authorList>
            <person name="van de Vossenberg B.T.L.H."/>
            <person name="Warris S."/>
            <person name="Nguyen H.D.T."/>
            <person name="van Gent-Pelzer M.P.E."/>
            <person name="Joly D.L."/>
            <person name="van de Geest H.C."/>
            <person name="Bonants P.J.M."/>
            <person name="Smith D.S."/>
            <person name="Levesque C.A."/>
            <person name="van der Lee T.A.J."/>
        </authorList>
    </citation>
    <scope>NUCLEOTIDE SEQUENCE [LARGE SCALE GENOMIC DNA]</scope>
    <source>
        <strain evidence="2 3">CBS 675.73</strain>
    </source>
</reference>
<feature type="transmembrane region" description="Helical" evidence="1">
    <location>
        <begin position="179"/>
        <end position="206"/>
    </location>
</feature>
<dbReference type="EMBL" id="QEAP01000159">
    <property type="protein sequence ID" value="TPX73873.1"/>
    <property type="molecule type" value="Genomic_DNA"/>
</dbReference>
<evidence type="ECO:0000313" key="3">
    <source>
        <dbReference type="Proteomes" id="UP000320333"/>
    </source>
</evidence>